<evidence type="ECO:0000256" key="4">
    <source>
        <dbReference type="ARBA" id="ARBA00022694"/>
    </source>
</evidence>
<evidence type="ECO:0000256" key="6">
    <source>
        <dbReference type="ARBA" id="ARBA00022840"/>
    </source>
</evidence>
<feature type="non-terminal residue" evidence="11">
    <location>
        <position position="1"/>
    </location>
</feature>
<evidence type="ECO:0000313" key="11">
    <source>
        <dbReference type="EMBL" id="KKN06964.1"/>
    </source>
</evidence>
<reference evidence="11" key="1">
    <citation type="journal article" date="2015" name="Nature">
        <title>Complex archaea that bridge the gap between prokaryotes and eukaryotes.</title>
        <authorList>
            <person name="Spang A."/>
            <person name="Saw J.H."/>
            <person name="Jorgensen S.L."/>
            <person name="Zaremba-Niedzwiedzka K."/>
            <person name="Martijn J."/>
            <person name="Lind A.E."/>
            <person name="van Eijk R."/>
            <person name="Schleper C."/>
            <person name="Guy L."/>
            <person name="Ettema T.J."/>
        </authorList>
    </citation>
    <scope>NUCLEOTIDE SEQUENCE</scope>
</reference>
<proteinExistence type="predicted"/>
<dbReference type="InterPro" id="IPR046885">
    <property type="entry name" value="MnmA-like_C"/>
</dbReference>
<dbReference type="FunFam" id="2.40.30.10:FF:000023">
    <property type="entry name" value="tRNA-specific 2-thiouridylase MnmA"/>
    <property type="match status" value="1"/>
</dbReference>
<dbReference type="InterPro" id="IPR023382">
    <property type="entry name" value="MnmA-like_central_sf"/>
</dbReference>
<keyword evidence="3" id="KW-0808">Transferase</keyword>
<feature type="domain" description="tRNA-specific 2-thiouridylase MnmA-like C-terminal" evidence="9">
    <location>
        <begin position="212"/>
        <end position="287"/>
    </location>
</feature>
<evidence type="ECO:0008006" key="12">
    <source>
        <dbReference type="Google" id="ProtNLM"/>
    </source>
</evidence>
<comment type="caution">
    <text evidence="11">The sequence shown here is derived from an EMBL/GenBank/DDBJ whole genome shotgun (WGS) entry which is preliminary data.</text>
</comment>
<evidence type="ECO:0000256" key="8">
    <source>
        <dbReference type="ARBA" id="ARBA00023157"/>
    </source>
</evidence>
<keyword evidence="5" id="KW-0547">Nucleotide-binding</keyword>
<dbReference type="InterPro" id="IPR004506">
    <property type="entry name" value="MnmA-like"/>
</dbReference>
<dbReference type="Gene3D" id="2.30.30.280">
    <property type="entry name" value="Adenine nucleotide alpha hydrolases-like domains"/>
    <property type="match status" value="1"/>
</dbReference>
<dbReference type="Pfam" id="PF20259">
    <property type="entry name" value="tRNA_Me_trans_M"/>
    <property type="match status" value="1"/>
</dbReference>
<dbReference type="InterPro" id="IPR014729">
    <property type="entry name" value="Rossmann-like_a/b/a_fold"/>
</dbReference>
<evidence type="ECO:0000259" key="10">
    <source>
        <dbReference type="Pfam" id="PF20259"/>
    </source>
</evidence>
<dbReference type="EMBL" id="LAZR01004622">
    <property type="protein sequence ID" value="KKN06964.1"/>
    <property type="molecule type" value="Genomic_DNA"/>
</dbReference>
<dbReference type="FunFam" id="2.30.30.280:FF:000001">
    <property type="entry name" value="tRNA-specific 2-thiouridylase MnmA"/>
    <property type="match status" value="1"/>
</dbReference>
<keyword evidence="2" id="KW-0820">tRNA-binding</keyword>
<feature type="domain" description="tRNA-specific 2-thiouridylase MnmA-like central" evidence="10">
    <location>
        <begin position="141"/>
        <end position="205"/>
    </location>
</feature>
<accession>A0A0F9MMV4</accession>
<evidence type="ECO:0000256" key="1">
    <source>
        <dbReference type="ARBA" id="ARBA00022490"/>
    </source>
</evidence>
<dbReference type="GO" id="GO:0016783">
    <property type="term" value="F:sulfurtransferase activity"/>
    <property type="evidence" value="ECO:0007669"/>
    <property type="project" value="InterPro"/>
</dbReference>
<evidence type="ECO:0000256" key="2">
    <source>
        <dbReference type="ARBA" id="ARBA00022555"/>
    </source>
</evidence>
<keyword evidence="4" id="KW-0819">tRNA processing</keyword>
<dbReference type="GO" id="GO:0005524">
    <property type="term" value="F:ATP binding"/>
    <property type="evidence" value="ECO:0007669"/>
    <property type="project" value="UniProtKB-KW"/>
</dbReference>
<dbReference type="NCBIfam" id="NF001138">
    <property type="entry name" value="PRK00143.1"/>
    <property type="match status" value="1"/>
</dbReference>
<gene>
    <name evidence="11" type="ORF">LCGC14_1071990</name>
</gene>
<sequence>HYMINFREVFARQVITNFCQEYTKGRTPNPCIRCNQYIKFGALLKKAISLDARFVATGHYARIEFDKTRRRYLLKKGYDLKKDQSYVLYMMTQEQLRHTLMPLGKLTKEKVRKLAQQRKLGVADKAESQEICFIPNNNYGEYLQEYLPRATKPGPIFDKEGKILGEHKGILFYTIGQRKRMGIAVGEPLYVIAIDRERNAIIVGREEDVYTDELIASEINYIDRERLTEPIKVKAKIRYSAQEAEVILTPKGKDKVQLKFRQPQRAITPGQAVVFYRGDEVIGGGTISSSCLTKKNLLK</sequence>
<dbReference type="PANTHER" id="PTHR11933:SF5">
    <property type="entry name" value="MITOCHONDRIAL TRNA-SPECIFIC 2-THIOURIDYLASE 1"/>
    <property type="match status" value="1"/>
</dbReference>
<evidence type="ECO:0000256" key="7">
    <source>
        <dbReference type="ARBA" id="ARBA00022884"/>
    </source>
</evidence>
<evidence type="ECO:0000256" key="5">
    <source>
        <dbReference type="ARBA" id="ARBA00022741"/>
    </source>
</evidence>
<dbReference type="NCBIfam" id="TIGR00420">
    <property type="entry name" value="trmU"/>
    <property type="match status" value="1"/>
</dbReference>
<dbReference type="InterPro" id="IPR046884">
    <property type="entry name" value="MnmA-like_central"/>
</dbReference>
<name>A0A0F9MMV4_9ZZZZ</name>
<keyword evidence="7" id="KW-0694">RNA-binding</keyword>
<dbReference type="GO" id="GO:0002143">
    <property type="term" value="P:tRNA wobble position uridine thiolation"/>
    <property type="evidence" value="ECO:0007669"/>
    <property type="project" value="TreeGrafter"/>
</dbReference>
<protein>
    <recommendedName>
        <fullName evidence="12">tRNA-specific 2-thiouridylase MnmA</fullName>
    </recommendedName>
</protein>
<keyword evidence="1" id="KW-0963">Cytoplasm</keyword>
<dbReference type="GO" id="GO:0000049">
    <property type="term" value="F:tRNA binding"/>
    <property type="evidence" value="ECO:0007669"/>
    <property type="project" value="UniProtKB-KW"/>
</dbReference>
<dbReference type="AlphaFoldDB" id="A0A0F9MMV4"/>
<dbReference type="CDD" id="cd01998">
    <property type="entry name" value="MnmA_TRMU-like"/>
    <property type="match status" value="1"/>
</dbReference>
<keyword evidence="8" id="KW-1015">Disulfide bond</keyword>
<organism evidence="11">
    <name type="scientific">marine sediment metagenome</name>
    <dbReference type="NCBI Taxonomy" id="412755"/>
    <lineage>
        <taxon>unclassified sequences</taxon>
        <taxon>metagenomes</taxon>
        <taxon>ecological metagenomes</taxon>
    </lineage>
</organism>
<dbReference type="PANTHER" id="PTHR11933">
    <property type="entry name" value="TRNA 5-METHYLAMINOMETHYL-2-THIOURIDYLATE -METHYLTRANSFERASE"/>
    <property type="match status" value="1"/>
</dbReference>
<dbReference type="Gene3D" id="2.40.30.10">
    <property type="entry name" value="Translation factors"/>
    <property type="match status" value="1"/>
</dbReference>
<evidence type="ECO:0000256" key="3">
    <source>
        <dbReference type="ARBA" id="ARBA00022679"/>
    </source>
</evidence>
<dbReference type="Pfam" id="PF03054">
    <property type="entry name" value="tRNA_Me_trans"/>
    <property type="match status" value="1"/>
</dbReference>
<keyword evidence="6" id="KW-0067">ATP-binding</keyword>
<dbReference type="Pfam" id="PF20258">
    <property type="entry name" value="tRNA_Me_trans_C"/>
    <property type="match status" value="1"/>
</dbReference>
<dbReference type="Gene3D" id="3.40.50.620">
    <property type="entry name" value="HUPs"/>
    <property type="match status" value="1"/>
</dbReference>
<dbReference type="SUPFAM" id="SSF52402">
    <property type="entry name" value="Adenine nucleotide alpha hydrolases-like"/>
    <property type="match status" value="1"/>
</dbReference>
<evidence type="ECO:0000259" key="9">
    <source>
        <dbReference type="Pfam" id="PF20258"/>
    </source>
</evidence>